<sequence length="56" mass="6724">MYNGLRKMKIDSETLDKCNNNCYSELGFNNTDIIIQLWRKITTKPVRRRKNARKCM</sequence>
<accession>A0AAW2FBE3</accession>
<keyword evidence="2" id="KW-1185">Reference proteome</keyword>
<proteinExistence type="predicted"/>
<protein>
    <submittedName>
        <fullName evidence="1">Uncharacterized protein</fullName>
    </submittedName>
</protein>
<dbReference type="AlphaFoldDB" id="A0AAW2FBE3"/>
<organism evidence="1 2">
    <name type="scientific">Cardiocondyla obscurior</name>
    <dbReference type="NCBI Taxonomy" id="286306"/>
    <lineage>
        <taxon>Eukaryota</taxon>
        <taxon>Metazoa</taxon>
        <taxon>Ecdysozoa</taxon>
        <taxon>Arthropoda</taxon>
        <taxon>Hexapoda</taxon>
        <taxon>Insecta</taxon>
        <taxon>Pterygota</taxon>
        <taxon>Neoptera</taxon>
        <taxon>Endopterygota</taxon>
        <taxon>Hymenoptera</taxon>
        <taxon>Apocrita</taxon>
        <taxon>Aculeata</taxon>
        <taxon>Formicoidea</taxon>
        <taxon>Formicidae</taxon>
        <taxon>Myrmicinae</taxon>
        <taxon>Cardiocondyla</taxon>
    </lineage>
</organism>
<dbReference type="Proteomes" id="UP001430953">
    <property type="component" value="Unassembled WGS sequence"/>
</dbReference>
<comment type="caution">
    <text evidence="1">The sequence shown here is derived from an EMBL/GenBank/DDBJ whole genome shotgun (WGS) entry which is preliminary data.</text>
</comment>
<dbReference type="EMBL" id="JADYXP020000012">
    <property type="protein sequence ID" value="KAL0112550.1"/>
    <property type="molecule type" value="Genomic_DNA"/>
</dbReference>
<gene>
    <name evidence="1" type="ORF">PUN28_012101</name>
</gene>
<evidence type="ECO:0000313" key="1">
    <source>
        <dbReference type="EMBL" id="KAL0112550.1"/>
    </source>
</evidence>
<name>A0AAW2FBE3_9HYME</name>
<evidence type="ECO:0000313" key="2">
    <source>
        <dbReference type="Proteomes" id="UP001430953"/>
    </source>
</evidence>
<reference evidence="1 2" key="1">
    <citation type="submission" date="2023-03" db="EMBL/GenBank/DDBJ databases">
        <title>High recombination rates correlate with genetic variation in Cardiocondyla obscurior ants.</title>
        <authorList>
            <person name="Errbii M."/>
        </authorList>
    </citation>
    <scope>NUCLEOTIDE SEQUENCE [LARGE SCALE GENOMIC DNA]</scope>
    <source>
        <strain evidence="1">Alpha-2009</strain>
        <tissue evidence="1">Whole body</tissue>
    </source>
</reference>